<evidence type="ECO:0000313" key="5">
    <source>
        <dbReference type="Proteomes" id="UP000186817"/>
    </source>
</evidence>
<dbReference type="EMBL" id="LSRX01000731">
    <property type="protein sequence ID" value="OLP90025.1"/>
    <property type="molecule type" value="Genomic_DNA"/>
</dbReference>
<dbReference type="InterPro" id="IPR002059">
    <property type="entry name" value="CSP_DNA-bd"/>
</dbReference>
<dbReference type="SMART" id="SM00357">
    <property type="entry name" value="CSP"/>
    <property type="match status" value="2"/>
</dbReference>
<evidence type="ECO:0000256" key="2">
    <source>
        <dbReference type="SAM" id="MobiDB-lite"/>
    </source>
</evidence>
<dbReference type="PROSITE" id="PS51857">
    <property type="entry name" value="CSD_2"/>
    <property type="match status" value="2"/>
</dbReference>
<feature type="domain" description="CSD" evidence="3">
    <location>
        <begin position="91"/>
        <end position="155"/>
    </location>
</feature>
<organism evidence="4 5">
    <name type="scientific">Symbiodinium microadriaticum</name>
    <name type="common">Dinoflagellate</name>
    <name type="synonym">Zooxanthella microadriatica</name>
    <dbReference type="NCBI Taxonomy" id="2951"/>
    <lineage>
        <taxon>Eukaryota</taxon>
        <taxon>Sar</taxon>
        <taxon>Alveolata</taxon>
        <taxon>Dinophyceae</taxon>
        <taxon>Suessiales</taxon>
        <taxon>Symbiodiniaceae</taxon>
        <taxon>Symbiodinium</taxon>
    </lineage>
</organism>
<dbReference type="InterPro" id="IPR052069">
    <property type="entry name" value="Ca-reg_mRNA-binding_domain"/>
</dbReference>
<evidence type="ECO:0000259" key="3">
    <source>
        <dbReference type="PROSITE" id="PS51857"/>
    </source>
</evidence>
<dbReference type="GO" id="GO:0005737">
    <property type="term" value="C:cytoplasm"/>
    <property type="evidence" value="ECO:0007669"/>
    <property type="project" value="TreeGrafter"/>
</dbReference>
<dbReference type="SUPFAM" id="SSF50249">
    <property type="entry name" value="Nucleic acid-binding proteins"/>
    <property type="match status" value="2"/>
</dbReference>
<feature type="domain" description="CSD" evidence="3">
    <location>
        <begin position="3"/>
        <end position="68"/>
    </location>
</feature>
<dbReference type="CDD" id="cd04458">
    <property type="entry name" value="CSP_CDS"/>
    <property type="match status" value="1"/>
</dbReference>
<feature type="compositionally biased region" description="Low complexity" evidence="2">
    <location>
        <begin position="402"/>
        <end position="418"/>
    </location>
</feature>
<dbReference type="PANTHER" id="PTHR12962:SF1">
    <property type="entry name" value="COLD SHOCK DOMAIN-CONTAINING PROTEIN CG9705"/>
    <property type="match status" value="1"/>
</dbReference>
<feature type="compositionally biased region" description="Low complexity" evidence="2">
    <location>
        <begin position="361"/>
        <end position="378"/>
    </location>
</feature>
<dbReference type="Proteomes" id="UP000186817">
    <property type="component" value="Unassembled WGS sequence"/>
</dbReference>
<dbReference type="InterPro" id="IPR012340">
    <property type="entry name" value="NA-bd_OB-fold"/>
</dbReference>
<evidence type="ECO:0000256" key="1">
    <source>
        <dbReference type="ARBA" id="ARBA00022553"/>
    </source>
</evidence>
<dbReference type="InterPro" id="IPR011129">
    <property type="entry name" value="CSD"/>
</dbReference>
<sequence>MARTQGRVKSFNGAKGFGFIDIGTGTDVFIHIKDCIDDKQPVPGDVLTFSMEPSQSKPGQMVAKNVEGSTGVKEMPQFPAEPAPEIAGSGANVGKVRTWNDTKGYGFIDLPGQPNVWLHVKECINTQPQQGDWVRFDVQPSETKPGQMVAKNVTGGSQPLGQRGYGPVSSGGAGAVAAAGYSPYGVTGLTAGALQGVAGYAVQVQQPALTALPGGGYVLQQSLPVQAVPQQGLQQGLYGVAGMQQYAIQQPGVQQLQQLAVQPGLQQFAVQPGMQQFALQQPGVQQLLQPGMQQYLQPAMMQQPLMQQQTLLQQPVGLQDAAAGLPVMADPSQAALQAGGAIEAPGEAQAPPVPPPPEPLGPLGAVPQDALPAAPQDAPAEHPEQAVQPGEHALPPAPAPQEAPGDASVAAQLAAVVGGPPPPPPADAATPQ</sequence>
<keyword evidence="5" id="KW-1185">Reference proteome</keyword>
<dbReference type="GO" id="GO:0003730">
    <property type="term" value="F:mRNA 3'-UTR binding"/>
    <property type="evidence" value="ECO:0007669"/>
    <property type="project" value="TreeGrafter"/>
</dbReference>
<keyword evidence="1" id="KW-0597">Phosphoprotein</keyword>
<proteinExistence type="predicted"/>
<name>A0A1Q9D4E5_SYMMI</name>
<dbReference type="PANTHER" id="PTHR12962">
    <property type="entry name" value="CALCIUM-REGULATED HEAT STABLE PROTEIN CRHSP-24-RELATED"/>
    <property type="match status" value="1"/>
</dbReference>
<protein>
    <recommendedName>
        <fullName evidence="3">CSD domain-containing protein</fullName>
    </recommendedName>
</protein>
<feature type="region of interest" description="Disordered" evidence="2">
    <location>
        <begin position="345"/>
        <end position="432"/>
    </location>
</feature>
<dbReference type="OrthoDB" id="445109at2759"/>
<dbReference type="GO" id="GO:0043488">
    <property type="term" value="P:regulation of mRNA stability"/>
    <property type="evidence" value="ECO:0007669"/>
    <property type="project" value="TreeGrafter"/>
</dbReference>
<feature type="compositionally biased region" description="Pro residues" evidence="2">
    <location>
        <begin position="351"/>
        <end position="360"/>
    </location>
</feature>
<evidence type="ECO:0000313" key="4">
    <source>
        <dbReference type="EMBL" id="OLP90025.1"/>
    </source>
</evidence>
<comment type="caution">
    <text evidence="4">The sequence shown here is derived from an EMBL/GenBank/DDBJ whole genome shotgun (WGS) entry which is preliminary data.</text>
</comment>
<dbReference type="AlphaFoldDB" id="A0A1Q9D4E5"/>
<accession>A0A1Q9D4E5</accession>
<gene>
    <name evidence="4" type="ORF">AK812_SmicGene28441</name>
</gene>
<feature type="region of interest" description="Disordered" evidence="2">
    <location>
        <begin position="142"/>
        <end position="161"/>
    </location>
</feature>
<dbReference type="Pfam" id="PF00313">
    <property type="entry name" value="CSD"/>
    <property type="match status" value="1"/>
</dbReference>
<dbReference type="Gene3D" id="2.40.50.140">
    <property type="entry name" value="Nucleic acid-binding proteins"/>
    <property type="match status" value="2"/>
</dbReference>
<reference evidence="4 5" key="1">
    <citation type="submission" date="2016-02" db="EMBL/GenBank/DDBJ databases">
        <title>Genome analysis of coral dinoflagellate symbionts highlights evolutionary adaptations to a symbiotic lifestyle.</title>
        <authorList>
            <person name="Aranda M."/>
            <person name="Li Y."/>
            <person name="Liew Y.J."/>
            <person name="Baumgarten S."/>
            <person name="Simakov O."/>
            <person name="Wilson M."/>
            <person name="Piel J."/>
            <person name="Ashoor H."/>
            <person name="Bougouffa S."/>
            <person name="Bajic V.B."/>
            <person name="Ryu T."/>
            <person name="Ravasi T."/>
            <person name="Bayer T."/>
            <person name="Micklem G."/>
            <person name="Kim H."/>
            <person name="Bhak J."/>
            <person name="Lajeunesse T.C."/>
            <person name="Voolstra C.R."/>
        </authorList>
    </citation>
    <scope>NUCLEOTIDE SEQUENCE [LARGE SCALE GENOMIC DNA]</scope>
    <source>
        <strain evidence="4 5">CCMP2467</strain>
    </source>
</reference>